<evidence type="ECO:0000313" key="3">
    <source>
        <dbReference type="EMBL" id="KAL3699229.1"/>
    </source>
</evidence>
<protein>
    <recommendedName>
        <fullName evidence="2">HTH CENPB-type domain-containing protein</fullName>
    </recommendedName>
</protein>
<organism evidence="3 4">
    <name type="scientific">Riccia sorocarpa</name>
    <dbReference type="NCBI Taxonomy" id="122646"/>
    <lineage>
        <taxon>Eukaryota</taxon>
        <taxon>Viridiplantae</taxon>
        <taxon>Streptophyta</taxon>
        <taxon>Embryophyta</taxon>
        <taxon>Marchantiophyta</taxon>
        <taxon>Marchantiopsida</taxon>
        <taxon>Marchantiidae</taxon>
        <taxon>Marchantiales</taxon>
        <taxon>Ricciaceae</taxon>
        <taxon>Riccia</taxon>
    </lineage>
</organism>
<dbReference type="AlphaFoldDB" id="A0ABD3ICH5"/>
<evidence type="ECO:0000259" key="2">
    <source>
        <dbReference type="Pfam" id="PF03221"/>
    </source>
</evidence>
<evidence type="ECO:0000256" key="1">
    <source>
        <dbReference type="ARBA" id="ARBA00023125"/>
    </source>
</evidence>
<name>A0ABD3ICH5_9MARC</name>
<dbReference type="InterPro" id="IPR006600">
    <property type="entry name" value="HTH_CenpB_DNA-bd_dom"/>
</dbReference>
<accession>A0ABD3ICH5</accession>
<dbReference type="Proteomes" id="UP001633002">
    <property type="component" value="Unassembled WGS sequence"/>
</dbReference>
<reference evidence="3 4" key="1">
    <citation type="submission" date="2024-09" db="EMBL/GenBank/DDBJ databases">
        <title>Chromosome-scale assembly of Riccia sorocarpa.</title>
        <authorList>
            <person name="Paukszto L."/>
        </authorList>
    </citation>
    <scope>NUCLEOTIDE SEQUENCE [LARGE SCALE GENOMIC DNA]</scope>
    <source>
        <strain evidence="3">LP-2024</strain>
        <tissue evidence="3">Aerial parts of the thallus</tissue>
    </source>
</reference>
<dbReference type="GO" id="GO:0003677">
    <property type="term" value="F:DNA binding"/>
    <property type="evidence" value="ECO:0007669"/>
    <property type="project" value="UniProtKB-KW"/>
</dbReference>
<feature type="domain" description="HTH CENPB-type" evidence="2">
    <location>
        <begin position="34"/>
        <end position="84"/>
    </location>
</feature>
<dbReference type="Pfam" id="PF03221">
    <property type="entry name" value="HTH_Tnp_Tc5"/>
    <property type="match status" value="1"/>
</dbReference>
<sequence length="145" mass="16453">MAHCVQLTNAECAEICRFYLQGEGLTGKALSVERKKRDVTLTDELVTNKAKQLYNTMPHDDEGGKEFKFSHGWLGGFRKQYGLFYRLEPSRSLATKKMSGHKVVSVQSQVRLTRIEFFPPKIIAVYQPMECGILYGRSRLTTGST</sequence>
<comment type="caution">
    <text evidence="3">The sequence shown here is derived from an EMBL/GenBank/DDBJ whole genome shotgun (WGS) entry which is preliminary data.</text>
</comment>
<keyword evidence="4" id="KW-1185">Reference proteome</keyword>
<dbReference type="InterPro" id="IPR009057">
    <property type="entry name" value="Homeodomain-like_sf"/>
</dbReference>
<evidence type="ECO:0000313" key="4">
    <source>
        <dbReference type="Proteomes" id="UP001633002"/>
    </source>
</evidence>
<keyword evidence="1" id="KW-0238">DNA-binding</keyword>
<dbReference type="Gene3D" id="1.10.10.60">
    <property type="entry name" value="Homeodomain-like"/>
    <property type="match status" value="1"/>
</dbReference>
<dbReference type="SUPFAM" id="SSF46689">
    <property type="entry name" value="Homeodomain-like"/>
    <property type="match status" value="1"/>
</dbReference>
<gene>
    <name evidence="3" type="ORF">R1sor_017251</name>
</gene>
<proteinExistence type="predicted"/>
<dbReference type="EMBL" id="JBJQOH010000001">
    <property type="protein sequence ID" value="KAL3699229.1"/>
    <property type="molecule type" value="Genomic_DNA"/>
</dbReference>